<reference evidence="1 2" key="1">
    <citation type="submission" date="2019-07" db="EMBL/GenBank/DDBJ databases">
        <title>The pathways for chlorine oxyanion respiration interact through the shared metabolite chlorate.</title>
        <authorList>
            <person name="Barnum T.P."/>
            <person name="Cheng Y."/>
            <person name="Hill K.A."/>
            <person name="Lucas L.N."/>
            <person name="Carlson H.K."/>
            <person name="Coates J.D."/>
        </authorList>
    </citation>
    <scope>NUCLEOTIDE SEQUENCE [LARGE SCALE GENOMIC DNA]</scope>
    <source>
        <strain evidence="1">BK-3</strain>
    </source>
</reference>
<comment type="caution">
    <text evidence="1">The sequence shown here is derived from an EMBL/GenBank/DDBJ whole genome shotgun (WGS) entry which is preliminary data.</text>
</comment>
<dbReference type="Proteomes" id="UP000317355">
    <property type="component" value="Unassembled WGS sequence"/>
</dbReference>
<organism evidence="1 2">
    <name type="scientific">Sedimenticola thiotaurini</name>
    <dbReference type="NCBI Taxonomy" id="1543721"/>
    <lineage>
        <taxon>Bacteria</taxon>
        <taxon>Pseudomonadati</taxon>
        <taxon>Pseudomonadota</taxon>
        <taxon>Gammaproteobacteria</taxon>
        <taxon>Chromatiales</taxon>
        <taxon>Sedimenticolaceae</taxon>
        <taxon>Sedimenticola</taxon>
    </lineage>
</organism>
<accession>A0A558DFV7</accession>
<sequence length="75" mass="8907">MGKVRIQMAPEIEFKMELEVPDVDIDTRDYDVQQHKKEVYAEFERRLNAAFPEGYRMHTFEFGLDTGWHEELAGD</sequence>
<evidence type="ECO:0000313" key="2">
    <source>
        <dbReference type="Proteomes" id="UP000317355"/>
    </source>
</evidence>
<gene>
    <name evidence="1" type="ORF">FHK82_01815</name>
</gene>
<evidence type="ECO:0000313" key="1">
    <source>
        <dbReference type="EMBL" id="TVT59743.1"/>
    </source>
</evidence>
<proteinExistence type="predicted"/>
<dbReference type="AlphaFoldDB" id="A0A558DFV7"/>
<protein>
    <submittedName>
        <fullName evidence="1">Uncharacterized protein</fullName>
    </submittedName>
</protein>
<dbReference type="EMBL" id="VMRY01000003">
    <property type="protein sequence ID" value="TVT59743.1"/>
    <property type="molecule type" value="Genomic_DNA"/>
</dbReference>
<name>A0A558DFV7_9GAMM</name>